<evidence type="ECO:0000313" key="5">
    <source>
        <dbReference type="Proteomes" id="UP000177939"/>
    </source>
</evidence>
<dbReference type="Gene3D" id="3.40.50.2300">
    <property type="match status" value="1"/>
</dbReference>
<dbReference type="InterPro" id="IPR011006">
    <property type="entry name" value="CheY-like_superfamily"/>
</dbReference>
<reference evidence="4 5" key="1">
    <citation type="journal article" date="2016" name="Nat. Commun.">
        <title>Thousands of microbial genomes shed light on interconnected biogeochemical processes in an aquifer system.</title>
        <authorList>
            <person name="Anantharaman K."/>
            <person name="Brown C.T."/>
            <person name="Hug L.A."/>
            <person name="Sharon I."/>
            <person name="Castelle C.J."/>
            <person name="Probst A.J."/>
            <person name="Thomas B.C."/>
            <person name="Singh A."/>
            <person name="Wilkins M.J."/>
            <person name="Karaoz U."/>
            <person name="Brodie E.L."/>
            <person name="Williams K.H."/>
            <person name="Hubbard S.S."/>
            <person name="Banfield J.F."/>
        </authorList>
    </citation>
    <scope>NUCLEOTIDE SEQUENCE [LARGE SCALE GENOMIC DNA]</scope>
</reference>
<evidence type="ECO:0000313" key="4">
    <source>
        <dbReference type="EMBL" id="OGF41059.1"/>
    </source>
</evidence>
<evidence type="ECO:0000256" key="2">
    <source>
        <dbReference type="PROSITE-ProRule" id="PRU00169"/>
    </source>
</evidence>
<dbReference type="AlphaFoldDB" id="A0A1F5TQD4"/>
<evidence type="ECO:0000259" key="3">
    <source>
        <dbReference type="PROSITE" id="PS50110"/>
    </source>
</evidence>
<accession>A0A1F5TQD4</accession>
<comment type="caution">
    <text evidence="4">The sequence shown here is derived from an EMBL/GenBank/DDBJ whole genome shotgun (WGS) entry which is preliminary data.</text>
</comment>
<evidence type="ECO:0000256" key="1">
    <source>
        <dbReference type="ARBA" id="ARBA00022553"/>
    </source>
</evidence>
<dbReference type="SMART" id="SM00448">
    <property type="entry name" value="REC"/>
    <property type="match status" value="1"/>
</dbReference>
<dbReference type="PROSITE" id="PS50110">
    <property type="entry name" value="RESPONSE_REGULATORY"/>
    <property type="match status" value="1"/>
</dbReference>
<dbReference type="InterPro" id="IPR001789">
    <property type="entry name" value="Sig_transdc_resp-reg_receiver"/>
</dbReference>
<dbReference type="GO" id="GO:0000160">
    <property type="term" value="P:phosphorelay signal transduction system"/>
    <property type="evidence" value="ECO:0007669"/>
    <property type="project" value="InterPro"/>
</dbReference>
<dbReference type="EMBL" id="MFGL01000010">
    <property type="protein sequence ID" value="OGF41059.1"/>
    <property type="molecule type" value="Genomic_DNA"/>
</dbReference>
<organism evidence="4 5">
    <name type="scientific">Candidatus Falkowbacteria bacterium RIFOXYC2_FULL_47_12</name>
    <dbReference type="NCBI Taxonomy" id="1798004"/>
    <lineage>
        <taxon>Bacteria</taxon>
        <taxon>Candidatus Falkowiibacteriota</taxon>
    </lineage>
</organism>
<dbReference type="SUPFAM" id="SSF52172">
    <property type="entry name" value="CheY-like"/>
    <property type="match status" value="1"/>
</dbReference>
<protein>
    <recommendedName>
        <fullName evidence="3">Response regulatory domain-containing protein</fullName>
    </recommendedName>
</protein>
<sequence>MYRLKFEVSGFAVLIAPTGEAGLEIMKTARPDLILVDLVLGNKAAGGVLDGYEVIRRLKRNQETAHIKMCALTNYDQDKNVEDAYAAGADDYLVKSDLTPAELVSKARDILAGKKVGLPGV</sequence>
<feature type="domain" description="Response regulatory" evidence="3">
    <location>
        <begin position="1"/>
        <end position="110"/>
    </location>
</feature>
<dbReference type="InterPro" id="IPR050595">
    <property type="entry name" value="Bact_response_regulator"/>
</dbReference>
<dbReference type="PANTHER" id="PTHR44591">
    <property type="entry name" value="STRESS RESPONSE REGULATOR PROTEIN 1"/>
    <property type="match status" value="1"/>
</dbReference>
<keyword evidence="1 2" id="KW-0597">Phosphoprotein</keyword>
<proteinExistence type="predicted"/>
<gene>
    <name evidence="4" type="ORF">A2477_02280</name>
</gene>
<dbReference type="PANTHER" id="PTHR44591:SF23">
    <property type="entry name" value="CHEY SUBFAMILY"/>
    <property type="match status" value="1"/>
</dbReference>
<feature type="modified residue" description="4-aspartylphosphate" evidence="2">
    <location>
        <position position="37"/>
    </location>
</feature>
<dbReference type="Proteomes" id="UP000177939">
    <property type="component" value="Unassembled WGS sequence"/>
</dbReference>
<name>A0A1F5TQD4_9BACT</name>
<dbReference type="Pfam" id="PF00072">
    <property type="entry name" value="Response_reg"/>
    <property type="match status" value="1"/>
</dbReference>